<dbReference type="InterPro" id="IPR036249">
    <property type="entry name" value="Thioredoxin-like_sf"/>
</dbReference>
<dbReference type="SUPFAM" id="SSF52833">
    <property type="entry name" value="Thioredoxin-like"/>
    <property type="match status" value="1"/>
</dbReference>
<keyword evidence="1" id="KW-0812">Transmembrane</keyword>
<dbReference type="EMBL" id="VSSQ01001933">
    <property type="protein sequence ID" value="MPM12187.1"/>
    <property type="molecule type" value="Genomic_DNA"/>
</dbReference>
<feature type="transmembrane region" description="Helical" evidence="1">
    <location>
        <begin position="24"/>
        <end position="44"/>
    </location>
</feature>
<keyword evidence="1" id="KW-1133">Transmembrane helix</keyword>
<evidence type="ECO:0000256" key="1">
    <source>
        <dbReference type="SAM" id="Phobius"/>
    </source>
</evidence>
<keyword evidence="1" id="KW-0472">Membrane</keyword>
<reference evidence="3" key="1">
    <citation type="submission" date="2019-08" db="EMBL/GenBank/DDBJ databases">
        <authorList>
            <person name="Kucharzyk K."/>
            <person name="Murdoch R.W."/>
            <person name="Higgins S."/>
            <person name="Loffler F."/>
        </authorList>
    </citation>
    <scope>NUCLEOTIDE SEQUENCE</scope>
</reference>
<dbReference type="InterPro" id="IPR013766">
    <property type="entry name" value="Thioredoxin_domain"/>
</dbReference>
<evidence type="ECO:0000259" key="2">
    <source>
        <dbReference type="PROSITE" id="PS51352"/>
    </source>
</evidence>
<proteinExistence type="predicted"/>
<dbReference type="AlphaFoldDB" id="A0A644X8D6"/>
<protein>
    <recommendedName>
        <fullName evidence="2">Thioredoxin domain-containing protein</fullName>
    </recommendedName>
</protein>
<evidence type="ECO:0000313" key="3">
    <source>
        <dbReference type="EMBL" id="MPM12187.1"/>
    </source>
</evidence>
<dbReference type="CDD" id="cd02947">
    <property type="entry name" value="TRX_family"/>
    <property type="match status" value="1"/>
</dbReference>
<organism evidence="3">
    <name type="scientific">bioreactor metagenome</name>
    <dbReference type="NCBI Taxonomy" id="1076179"/>
    <lineage>
        <taxon>unclassified sequences</taxon>
        <taxon>metagenomes</taxon>
        <taxon>ecological metagenomes</taxon>
    </lineage>
</organism>
<feature type="domain" description="Thioredoxin" evidence="2">
    <location>
        <begin position="55"/>
        <end position="192"/>
    </location>
</feature>
<sequence>MNPPADAGEGAAVAEAKPEKKKSLLKKTLLVIAIIAAIAVIWFVKNGGTQQDMTASTELSQEDFALEAESIDLNALMAYGLPVIIDFGSDSCIPCKEMAPVLAAMNEVFQGKAIIKFVDVWKNADGANGFPVQVIPTQILFDAAGNPYIPSKDLGIEFIVYSDKTTNEHLFTAHQGGLTEEQMRAILTDMGVTE</sequence>
<comment type="caution">
    <text evidence="3">The sequence shown here is derived from an EMBL/GenBank/DDBJ whole genome shotgun (WGS) entry which is preliminary data.</text>
</comment>
<name>A0A644X8D6_9ZZZZ</name>
<gene>
    <name evidence="3" type="ORF">SDC9_58539</name>
</gene>
<dbReference type="PROSITE" id="PS51352">
    <property type="entry name" value="THIOREDOXIN_2"/>
    <property type="match status" value="1"/>
</dbReference>
<dbReference type="Pfam" id="PF00085">
    <property type="entry name" value="Thioredoxin"/>
    <property type="match status" value="1"/>
</dbReference>
<accession>A0A644X8D6</accession>
<dbReference type="Gene3D" id="3.40.30.10">
    <property type="entry name" value="Glutaredoxin"/>
    <property type="match status" value="1"/>
</dbReference>